<sequence>MGMPCIKSSGIQKEEAITDVIESIALMEAALSHILNAEGEKIQAVVGTLHHRPQNSDKCCPPSCLIAKDPEELLKINKSVESVINAITSLELILQKKLSLVSYRCGC</sequence>
<organism evidence="1 2">
    <name type="scientific">Clostridium thermobutyricum DSM 4928</name>
    <dbReference type="NCBI Taxonomy" id="1121339"/>
    <lineage>
        <taxon>Bacteria</taxon>
        <taxon>Bacillati</taxon>
        <taxon>Bacillota</taxon>
        <taxon>Clostridia</taxon>
        <taxon>Eubacteriales</taxon>
        <taxon>Clostridiaceae</taxon>
        <taxon>Clostridium</taxon>
    </lineage>
</organism>
<evidence type="ECO:0000313" key="1">
    <source>
        <dbReference type="EMBL" id="OPX47198.1"/>
    </source>
</evidence>
<dbReference type="Proteomes" id="UP000191448">
    <property type="component" value="Unassembled WGS sequence"/>
</dbReference>
<protein>
    <submittedName>
        <fullName evidence="1">Uncharacterized protein</fullName>
    </submittedName>
</protein>
<evidence type="ECO:0000313" key="2">
    <source>
        <dbReference type="Proteomes" id="UP000191448"/>
    </source>
</evidence>
<dbReference type="EMBL" id="LTAY01000054">
    <property type="protein sequence ID" value="OPX47198.1"/>
    <property type="molecule type" value="Genomic_DNA"/>
</dbReference>
<gene>
    <name evidence="1" type="ORF">CLTHE_21120</name>
</gene>
<accession>A0A1V4STL1</accession>
<proteinExistence type="predicted"/>
<dbReference type="Pfam" id="PF26595">
    <property type="entry name" value="A_ENA"/>
    <property type="match status" value="1"/>
</dbReference>
<dbReference type="RefSeq" id="WP_080023359.1">
    <property type="nucleotide sequence ID" value="NZ_LTAY01000054.1"/>
</dbReference>
<dbReference type="AlphaFoldDB" id="A0A1V4STL1"/>
<comment type="caution">
    <text evidence="1">The sequence shown here is derived from an EMBL/GenBank/DDBJ whole genome shotgun (WGS) entry which is preliminary data.</text>
</comment>
<reference evidence="1 2" key="1">
    <citation type="submission" date="2016-02" db="EMBL/GenBank/DDBJ databases">
        <title>Genome sequence of Clostridium thermobutyricum DSM 4928.</title>
        <authorList>
            <person name="Poehlein A."/>
            <person name="Daniel R."/>
        </authorList>
    </citation>
    <scope>NUCLEOTIDE SEQUENCE [LARGE SCALE GENOMIC DNA]</scope>
    <source>
        <strain evidence="1 2">DSM 4928</strain>
    </source>
</reference>
<dbReference type="InterPro" id="IPR058705">
    <property type="entry name" value="A_ENA"/>
</dbReference>
<dbReference type="OrthoDB" id="2082444at2"/>
<name>A0A1V4STL1_9CLOT</name>